<keyword evidence="2" id="KW-1185">Reference proteome</keyword>
<dbReference type="InterPro" id="IPR035903">
    <property type="entry name" value="HesB-like_dom_sf"/>
</dbReference>
<dbReference type="SUPFAM" id="SSF89360">
    <property type="entry name" value="HesB-like domain"/>
    <property type="match status" value="1"/>
</dbReference>
<sequence>MLTVTDNAAAAIRSLTTQPDVPDGAGLRIATDASAGALQLSVSAGPHEGDQVVDESGARLFLDGDAALLLDDKALDATVDDQGSVQFALAEQPQ</sequence>
<dbReference type="EMBL" id="CP070499">
    <property type="protein sequence ID" value="QSB15431.1"/>
    <property type="molecule type" value="Genomic_DNA"/>
</dbReference>
<reference evidence="1" key="1">
    <citation type="submission" date="2021-02" db="EMBL/GenBank/DDBJ databases">
        <title>Natrosporangium hydrolyticum gen. nov., sp. nov, a haloalkaliphilic actinobacterium from a soda solonchak soil.</title>
        <authorList>
            <person name="Sorokin D.Y."/>
            <person name="Khijniak T.V."/>
            <person name="Zakharycheva A.P."/>
            <person name="Boueva O.V."/>
            <person name="Ariskina E.V."/>
            <person name="Hahnke R.L."/>
            <person name="Bunk B."/>
            <person name="Sproer C."/>
            <person name="Schumann P."/>
            <person name="Evtushenko L.I."/>
            <person name="Kublanov I.V."/>
        </authorList>
    </citation>
    <scope>NUCLEOTIDE SEQUENCE</scope>
    <source>
        <strain evidence="1">DSM 106523</strain>
    </source>
</reference>
<accession>A0A895YD27</accession>
<gene>
    <name evidence="1" type="ORF">JQS43_03465</name>
</gene>
<dbReference type="Gene3D" id="2.60.300.12">
    <property type="entry name" value="HesB-like domain"/>
    <property type="match status" value="1"/>
</dbReference>
<evidence type="ECO:0000313" key="1">
    <source>
        <dbReference type="EMBL" id="QSB15431.1"/>
    </source>
</evidence>
<evidence type="ECO:0000313" key="2">
    <source>
        <dbReference type="Proteomes" id="UP000662857"/>
    </source>
</evidence>
<protein>
    <submittedName>
        <fullName evidence="1">Adhesin</fullName>
    </submittedName>
</protein>
<dbReference type="RefSeq" id="WP_239677613.1">
    <property type="nucleotide sequence ID" value="NZ_CP070499.1"/>
</dbReference>
<dbReference type="KEGG" id="nhy:JQS43_03465"/>
<organism evidence="1 2">
    <name type="scientific">Natronosporangium hydrolyticum</name>
    <dbReference type="NCBI Taxonomy" id="2811111"/>
    <lineage>
        <taxon>Bacteria</taxon>
        <taxon>Bacillati</taxon>
        <taxon>Actinomycetota</taxon>
        <taxon>Actinomycetes</taxon>
        <taxon>Micromonosporales</taxon>
        <taxon>Micromonosporaceae</taxon>
        <taxon>Natronosporangium</taxon>
    </lineage>
</organism>
<proteinExistence type="predicted"/>
<dbReference type="AlphaFoldDB" id="A0A895YD27"/>
<name>A0A895YD27_9ACTN</name>
<dbReference type="Proteomes" id="UP000662857">
    <property type="component" value="Chromosome"/>
</dbReference>